<dbReference type="AlphaFoldDB" id="A0A6A6VGE4"/>
<dbReference type="InterPro" id="IPR036322">
    <property type="entry name" value="WD40_repeat_dom_sf"/>
</dbReference>
<dbReference type="Pfam" id="PF10313">
    <property type="entry name" value="DUF2415"/>
    <property type="match status" value="1"/>
</dbReference>
<gene>
    <name evidence="3" type="ORF">M011DRAFT_339600</name>
</gene>
<feature type="compositionally biased region" description="Basic and acidic residues" evidence="1">
    <location>
        <begin position="456"/>
        <end position="465"/>
    </location>
</feature>
<feature type="domain" description="DUF2415" evidence="2">
    <location>
        <begin position="319"/>
        <end position="358"/>
    </location>
</feature>
<dbReference type="PANTHER" id="PTHR43991:SF9">
    <property type="entry name" value="DUF2415 DOMAIN-CONTAINING PROTEIN"/>
    <property type="match status" value="1"/>
</dbReference>
<reference evidence="3" key="1">
    <citation type="journal article" date="2020" name="Stud. Mycol.">
        <title>101 Dothideomycetes genomes: a test case for predicting lifestyles and emergence of pathogens.</title>
        <authorList>
            <person name="Haridas S."/>
            <person name="Albert R."/>
            <person name="Binder M."/>
            <person name="Bloem J."/>
            <person name="Labutti K."/>
            <person name="Salamov A."/>
            <person name="Andreopoulos B."/>
            <person name="Baker S."/>
            <person name="Barry K."/>
            <person name="Bills G."/>
            <person name="Bluhm B."/>
            <person name="Cannon C."/>
            <person name="Castanera R."/>
            <person name="Culley D."/>
            <person name="Daum C."/>
            <person name="Ezra D."/>
            <person name="Gonzalez J."/>
            <person name="Henrissat B."/>
            <person name="Kuo A."/>
            <person name="Liang C."/>
            <person name="Lipzen A."/>
            <person name="Lutzoni F."/>
            <person name="Magnuson J."/>
            <person name="Mondo S."/>
            <person name="Nolan M."/>
            <person name="Ohm R."/>
            <person name="Pangilinan J."/>
            <person name="Park H.-J."/>
            <person name="Ramirez L."/>
            <person name="Alfaro M."/>
            <person name="Sun H."/>
            <person name="Tritt A."/>
            <person name="Yoshinaga Y."/>
            <person name="Zwiers L.-H."/>
            <person name="Turgeon B."/>
            <person name="Goodwin S."/>
            <person name="Spatafora J."/>
            <person name="Crous P."/>
            <person name="Grigoriev I."/>
        </authorList>
    </citation>
    <scope>NUCLEOTIDE SEQUENCE</scope>
    <source>
        <strain evidence="3">CBS 119925</strain>
    </source>
</reference>
<dbReference type="InterPro" id="IPR019417">
    <property type="entry name" value="DUF2415"/>
</dbReference>
<dbReference type="InterPro" id="IPR015943">
    <property type="entry name" value="WD40/YVTN_repeat-like_dom_sf"/>
</dbReference>
<dbReference type="Gene3D" id="2.130.10.10">
    <property type="entry name" value="YVTN repeat-like/Quinoprotein amine dehydrogenase"/>
    <property type="match status" value="1"/>
</dbReference>
<feature type="compositionally biased region" description="Polar residues" evidence="1">
    <location>
        <begin position="469"/>
        <end position="486"/>
    </location>
</feature>
<evidence type="ECO:0000313" key="4">
    <source>
        <dbReference type="Proteomes" id="UP000799440"/>
    </source>
</evidence>
<accession>A0A6A6VGE4</accession>
<dbReference type="SUPFAM" id="SSF50978">
    <property type="entry name" value="WD40 repeat-like"/>
    <property type="match status" value="1"/>
</dbReference>
<name>A0A6A6VGE4_9PLEO</name>
<feature type="region of interest" description="Disordered" evidence="1">
    <location>
        <begin position="534"/>
        <end position="555"/>
    </location>
</feature>
<organism evidence="3 4">
    <name type="scientific">Sporormia fimetaria CBS 119925</name>
    <dbReference type="NCBI Taxonomy" id="1340428"/>
    <lineage>
        <taxon>Eukaryota</taxon>
        <taxon>Fungi</taxon>
        <taxon>Dikarya</taxon>
        <taxon>Ascomycota</taxon>
        <taxon>Pezizomycotina</taxon>
        <taxon>Dothideomycetes</taxon>
        <taxon>Pleosporomycetidae</taxon>
        <taxon>Pleosporales</taxon>
        <taxon>Sporormiaceae</taxon>
        <taxon>Sporormia</taxon>
    </lineage>
</organism>
<dbReference type="EMBL" id="MU006568">
    <property type="protein sequence ID" value="KAF2748859.1"/>
    <property type="molecule type" value="Genomic_DNA"/>
</dbReference>
<dbReference type="PANTHER" id="PTHR43991">
    <property type="entry name" value="WD REPEAT PROTEIN (AFU_ORTHOLOGUE AFUA_8G05640)-RELATED"/>
    <property type="match status" value="1"/>
</dbReference>
<sequence>MAVDDLSRETDAFVLPSKSYYPVKIPINHFQLRHFISSPEPDLLYYASGADVFCLNVATKTQAHVTTLPWEARCTSSGYGYVCVGGEKEGHFAAIKVAGFPPTNPTDVDALLPLDLTRRTTVPRAPSLGAAHHVRLEKVGKDIVNSISIHKDSREGQEDEVFAVLTNNDTTVRIYSLTRNVEEACLHLPFPMNHATVSPDGTLLVAVGDKSMGFFFDRTECLKASSSKSPGGEAGFNAHKWQLLDHVRLYVPAAATGARSCEGYFTTAWSPCGRLCAVGSECGYITVFDTEELRMGQFGEDAIAYQISSTRPGISHGPGAVRTMMFSPAPWDLLIWGEDQARVCVADLRAGLKVKQVLTLDTEEKGLERVAIADFDFSLSPEINALRREADFIRRYRRTLDTQGSVAAGNLASVYLEGAIERRRRHRQLGIVDSDDDPHGLTEQERQIIEAPPSTRAREERERQTTPRSINYYTSSPAETLAQTGSADGFPALRSNTRAGQREAPLGSEGSAEARLSQLLRGARDNHRSLLRAHEELSGGSSTGEGSDGPESRSQRLLAAQLRRVEYHISPTEDAWRTIEIALDQRNTHDGQWDNRRRTTAMQERLRNVQEDYRPRRTGLRVHDPSVGVLTAGLAMSEDGRTLYCGTVDGIFEFNINLQERKAFPAITPR</sequence>
<feature type="compositionally biased region" description="Basic and acidic residues" evidence="1">
    <location>
        <begin position="437"/>
        <end position="448"/>
    </location>
</feature>
<dbReference type="OrthoDB" id="418169at2759"/>
<evidence type="ECO:0000259" key="2">
    <source>
        <dbReference type="Pfam" id="PF10313"/>
    </source>
</evidence>
<keyword evidence="4" id="KW-1185">Reference proteome</keyword>
<dbReference type="Proteomes" id="UP000799440">
    <property type="component" value="Unassembled WGS sequence"/>
</dbReference>
<feature type="region of interest" description="Disordered" evidence="1">
    <location>
        <begin position="429"/>
        <end position="512"/>
    </location>
</feature>
<proteinExistence type="predicted"/>
<protein>
    <recommendedName>
        <fullName evidence="2">DUF2415 domain-containing protein</fullName>
    </recommendedName>
</protein>
<evidence type="ECO:0000256" key="1">
    <source>
        <dbReference type="SAM" id="MobiDB-lite"/>
    </source>
</evidence>
<evidence type="ECO:0000313" key="3">
    <source>
        <dbReference type="EMBL" id="KAF2748859.1"/>
    </source>
</evidence>